<gene>
    <name evidence="1" type="ORF">ABT56_18735</name>
</gene>
<evidence type="ECO:0000313" key="2">
    <source>
        <dbReference type="Proteomes" id="UP000036097"/>
    </source>
</evidence>
<reference evidence="1 2" key="1">
    <citation type="submission" date="2015-05" db="EMBL/GenBank/DDBJ databases">
        <title>Photobacterium galathea sp. nov.</title>
        <authorList>
            <person name="Machado H."/>
            <person name="Gram L."/>
        </authorList>
    </citation>
    <scope>NUCLEOTIDE SEQUENCE [LARGE SCALE GENOMIC DNA]</scope>
    <source>
        <strain evidence="1 2">CGMCC 1.12159</strain>
    </source>
</reference>
<sequence length="333" mass="37931">MSFLIYLDQNTLSDLRQRKIDESQNDLFILLKHVLKSEQITVVYSHVTLDEILQISKAEYRKEHIDILAELDAKYIEPLQRTLSNQEPENIWCAHLENKQSNEDLGITALMEVSQLSSRKISGLPVDESFSEINEKLKVNLSTLISNCEAQLASIGIEKLDEPLRNYFVNMQSQLDELRVKSSSLQAPDIASEQQLGPQQFRDMPEIKALEVKNLEVEHVVHAIEATFKLENSSFDLTDYFEDTPQTAVARAYSLMNWAGYYADDFTKTKKGKDRFNASSNDMQHAVSALGVSFLISNDINFIKKAKACFAYVDCSTVVCNPQEFIDKHCNFV</sequence>
<comment type="caution">
    <text evidence="1">The sequence shown here is derived from an EMBL/GenBank/DDBJ whole genome shotgun (WGS) entry which is preliminary data.</text>
</comment>
<protein>
    <submittedName>
        <fullName evidence="1">Uncharacterized protein</fullName>
    </submittedName>
</protein>
<dbReference type="RefSeq" id="WP_047880428.1">
    <property type="nucleotide sequence ID" value="NZ_LDOT01000030.1"/>
</dbReference>
<name>A0A0J1GV46_9GAMM</name>
<proteinExistence type="predicted"/>
<dbReference type="PATRIC" id="fig|1195763.3.peg.4006"/>
<keyword evidence="2" id="KW-1185">Reference proteome</keyword>
<dbReference type="AlphaFoldDB" id="A0A0J1GV46"/>
<dbReference type="EMBL" id="LDOT01000030">
    <property type="protein sequence ID" value="KLV03628.1"/>
    <property type="molecule type" value="Genomic_DNA"/>
</dbReference>
<evidence type="ECO:0000313" key="1">
    <source>
        <dbReference type="EMBL" id="KLV03628.1"/>
    </source>
</evidence>
<organism evidence="1 2">
    <name type="scientific">Photobacterium aquae</name>
    <dbReference type="NCBI Taxonomy" id="1195763"/>
    <lineage>
        <taxon>Bacteria</taxon>
        <taxon>Pseudomonadati</taxon>
        <taxon>Pseudomonadota</taxon>
        <taxon>Gammaproteobacteria</taxon>
        <taxon>Vibrionales</taxon>
        <taxon>Vibrionaceae</taxon>
        <taxon>Photobacterium</taxon>
    </lineage>
</organism>
<accession>A0A0J1GV46</accession>
<dbReference type="OrthoDB" id="5915425at2"/>
<dbReference type="Proteomes" id="UP000036097">
    <property type="component" value="Unassembled WGS sequence"/>
</dbReference>